<evidence type="ECO:0000256" key="4">
    <source>
        <dbReference type="ARBA" id="ARBA00022764"/>
    </source>
</evidence>
<dbReference type="GO" id="GO:0042597">
    <property type="term" value="C:periplasmic space"/>
    <property type="evidence" value="ECO:0007669"/>
    <property type="project" value="UniProtKB-SubCell"/>
</dbReference>
<protein>
    <submittedName>
        <fullName evidence="8">Putative thiol:disulfide interchange protein DsbC</fullName>
    </submittedName>
</protein>
<evidence type="ECO:0000256" key="6">
    <source>
        <dbReference type="ARBA" id="ARBA00023284"/>
    </source>
</evidence>
<evidence type="ECO:0000313" key="8">
    <source>
        <dbReference type="EMBL" id="OIR01401.1"/>
    </source>
</evidence>
<name>A0A1J5RZ26_9ZZZZ</name>
<gene>
    <name evidence="8" type="primary">dsbC_7</name>
    <name evidence="8" type="ORF">GALL_164910</name>
</gene>
<dbReference type="AlphaFoldDB" id="A0A1J5RZ26"/>
<dbReference type="InterPro" id="IPR051470">
    <property type="entry name" value="Thiol:disulfide_interchange"/>
</dbReference>
<keyword evidence="3" id="KW-0732">Signal</keyword>
<feature type="domain" description="Thioredoxin" evidence="7">
    <location>
        <begin position="83"/>
        <end position="236"/>
    </location>
</feature>
<reference evidence="8" key="1">
    <citation type="submission" date="2016-10" db="EMBL/GenBank/DDBJ databases">
        <title>Sequence of Gallionella enrichment culture.</title>
        <authorList>
            <person name="Poehlein A."/>
            <person name="Muehling M."/>
            <person name="Daniel R."/>
        </authorList>
    </citation>
    <scope>NUCLEOTIDE SEQUENCE</scope>
</reference>
<dbReference type="SUPFAM" id="SSF54423">
    <property type="entry name" value="DsbC/DsbG N-terminal domain-like"/>
    <property type="match status" value="1"/>
</dbReference>
<keyword evidence="6" id="KW-0676">Redox-active center</keyword>
<dbReference type="PANTHER" id="PTHR35272:SF3">
    <property type="entry name" value="THIOL:DISULFIDE INTERCHANGE PROTEIN DSBC"/>
    <property type="match status" value="1"/>
</dbReference>
<dbReference type="CDD" id="cd03020">
    <property type="entry name" value="DsbA_DsbC_DsbG"/>
    <property type="match status" value="1"/>
</dbReference>
<dbReference type="Gene3D" id="3.10.450.70">
    <property type="entry name" value="Disulphide bond isomerase, DsbC/G, N-terminal"/>
    <property type="match status" value="1"/>
</dbReference>
<organism evidence="8">
    <name type="scientific">mine drainage metagenome</name>
    <dbReference type="NCBI Taxonomy" id="410659"/>
    <lineage>
        <taxon>unclassified sequences</taxon>
        <taxon>metagenomes</taxon>
        <taxon>ecological metagenomes</taxon>
    </lineage>
</organism>
<sequence length="236" mass="25929">MFKTLALLLLSASLAQAAETDKTAATIRNTLEKNYEQLIGPVSQVNKSPIPGLYEVITGDHIFYTDKTAQYLIDGSMFDLKTRRNLTEARARVLFAVDFNKLPLELAVKRVKGNGSRKMAYFADPNCGYCKKLEHELQSVSDVTLYLFLYPIFEGSAEKVQNIWCSADKAKSWEDLMLNGVQPAAAKCDTPTAKVMALGKNLKVNGTPALIFANGVVNPGYLPAAELEKALDSNSK</sequence>
<dbReference type="InterPro" id="IPR013766">
    <property type="entry name" value="Thioredoxin_domain"/>
</dbReference>
<keyword evidence="4" id="KW-0574">Periplasm</keyword>
<comment type="caution">
    <text evidence="8">The sequence shown here is derived from an EMBL/GenBank/DDBJ whole genome shotgun (WGS) entry which is preliminary data.</text>
</comment>
<comment type="subcellular location">
    <subcellularLocation>
        <location evidence="1">Periplasm</location>
    </subcellularLocation>
</comment>
<dbReference type="PANTHER" id="PTHR35272">
    <property type="entry name" value="THIOL:DISULFIDE INTERCHANGE PROTEIN DSBC-RELATED"/>
    <property type="match status" value="1"/>
</dbReference>
<dbReference type="InterPro" id="IPR018950">
    <property type="entry name" value="DiS-bond_isomerase_DsbC/G_N"/>
</dbReference>
<dbReference type="SUPFAM" id="SSF52833">
    <property type="entry name" value="Thioredoxin-like"/>
    <property type="match status" value="1"/>
</dbReference>
<accession>A0A1J5RZ26</accession>
<dbReference type="InterPro" id="IPR036249">
    <property type="entry name" value="Thioredoxin-like_sf"/>
</dbReference>
<dbReference type="EMBL" id="MLJW01000084">
    <property type="protein sequence ID" value="OIR01401.1"/>
    <property type="molecule type" value="Genomic_DNA"/>
</dbReference>
<dbReference type="Gene3D" id="3.40.30.10">
    <property type="entry name" value="Glutaredoxin"/>
    <property type="match status" value="1"/>
</dbReference>
<dbReference type="InterPro" id="IPR033954">
    <property type="entry name" value="DiS-bond_Isoase_DsbC/G"/>
</dbReference>
<dbReference type="InterPro" id="IPR012336">
    <property type="entry name" value="Thioredoxin-like_fold"/>
</dbReference>
<evidence type="ECO:0000259" key="7">
    <source>
        <dbReference type="PROSITE" id="PS51352"/>
    </source>
</evidence>
<comment type="similarity">
    <text evidence="2">Belongs to the thioredoxin family. DsbC subfamily.</text>
</comment>
<proteinExistence type="inferred from homology"/>
<dbReference type="Pfam" id="PF13098">
    <property type="entry name" value="Thioredoxin_2"/>
    <property type="match status" value="1"/>
</dbReference>
<evidence type="ECO:0000256" key="2">
    <source>
        <dbReference type="ARBA" id="ARBA00009813"/>
    </source>
</evidence>
<evidence type="ECO:0000256" key="5">
    <source>
        <dbReference type="ARBA" id="ARBA00023157"/>
    </source>
</evidence>
<evidence type="ECO:0000256" key="3">
    <source>
        <dbReference type="ARBA" id="ARBA00022729"/>
    </source>
</evidence>
<dbReference type="InterPro" id="IPR009094">
    <property type="entry name" value="DiS-bond_isomerase_DsbC/G_N_sf"/>
</dbReference>
<dbReference type="PROSITE" id="PS51352">
    <property type="entry name" value="THIOREDOXIN_2"/>
    <property type="match status" value="1"/>
</dbReference>
<dbReference type="Pfam" id="PF10411">
    <property type="entry name" value="DsbC_N"/>
    <property type="match status" value="1"/>
</dbReference>
<evidence type="ECO:0000256" key="1">
    <source>
        <dbReference type="ARBA" id="ARBA00004418"/>
    </source>
</evidence>
<keyword evidence="5" id="KW-1015">Disulfide bond</keyword>